<gene>
    <name evidence="1" type="ORF">OLMES_3676</name>
</gene>
<proteinExistence type="predicted"/>
<dbReference type="EMBL" id="CP021425">
    <property type="protein sequence ID" value="ARU57698.1"/>
    <property type="molecule type" value="Genomic_DNA"/>
</dbReference>
<evidence type="ECO:0000313" key="1">
    <source>
        <dbReference type="EMBL" id="ARU57698.1"/>
    </source>
</evidence>
<sequence length="285" mass="34076">MCFSDKEKAVHYLSHINYYRLEAYWLPFETSRNPHQFADGTQFETILNHYLFDREFRLHLLDAIERIEVSFRTQWAYHISHAYGPHGYLANTKGLRKDERRLFKDIADLKEHVERSDEVFIKHYNDNYDEELPPAWVSCEVMSLGLLSRLYANLKAYNVRRNISKTYEFDEGFLEGFLEHITYVRNVCAHHSRIWNRHLTKKMPLPRGKPAGLRDNIYVDSANKTEHKIYNTLVVVQHLMTVICPESNWAKGLAELIKKYDIDYKRMGFPLEWERLPLWQFELSK</sequence>
<keyword evidence="2" id="KW-1185">Reference proteome</keyword>
<name>A0A1Y0IB15_9GAMM</name>
<evidence type="ECO:0000313" key="2">
    <source>
        <dbReference type="Proteomes" id="UP000196027"/>
    </source>
</evidence>
<reference evidence="1 2" key="1">
    <citation type="submission" date="2017-05" db="EMBL/GenBank/DDBJ databases">
        <title>Genomic insights into alkan degradation activity of Oleiphilus messinensis.</title>
        <authorList>
            <person name="Kozyavkin S.A."/>
            <person name="Slesarev A.I."/>
            <person name="Golyshin P.N."/>
            <person name="Korzhenkov A."/>
            <person name="Golyshina O.N."/>
            <person name="Toshchakov S.V."/>
        </authorList>
    </citation>
    <scope>NUCLEOTIDE SEQUENCE [LARGE SCALE GENOMIC DNA]</scope>
    <source>
        <strain evidence="1 2">ME102</strain>
    </source>
</reference>
<dbReference type="InterPro" id="IPR011664">
    <property type="entry name" value="Abi_system_AbiD/AbiF-like"/>
</dbReference>
<dbReference type="KEGG" id="ome:OLMES_3676"/>
<dbReference type="Proteomes" id="UP000196027">
    <property type="component" value="Chromosome"/>
</dbReference>
<protein>
    <submittedName>
        <fullName evidence="1">Abi family protein</fullName>
    </submittedName>
</protein>
<dbReference type="Pfam" id="PF07751">
    <property type="entry name" value="Abi_2"/>
    <property type="match status" value="1"/>
</dbReference>
<organism evidence="1 2">
    <name type="scientific">Oleiphilus messinensis</name>
    <dbReference type="NCBI Taxonomy" id="141451"/>
    <lineage>
        <taxon>Bacteria</taxon>
        <taxon>Pseudomonadati</taxon>
        <taxon>Pseudomonadota</taxon>
        <taxon>Gammaproteobacteria</taxon>
        <taxon>Oceanospirillales</taxon>
        <taxon>Oleiphilaceae</taxon>
        <taxon>Oleiphilus</taxon>
    </lineage>
</organism>
<dbReference type="AlphaFoldDB" id="A0A1Y0IB15"/>
<accession>A0A1Y0IB15</accession>